<dbReference type="EMBL" id="QUNO01000004">
    <property type="protein sequence ID" value="REH49799.1"/>
    <property type="molecule type" value="Genomic_DNA"/>
</dbReference>
<dbReference type="SMART" id="SM00387">
    <property type="entry name" value="HATPase_c"/>
    <property type="match status" value="1"/>
</dbReference>
<evidence type="ECO:0000256" key="6">
    <source>
        <dbReference type="ARBA" id="ARBA00022777"/>
    </source>
</evidence>
<evidence type="ECO:0000256" key="1">
    <source>
        <dbReference type="ARBA" id="ARBA00000085"/>
    </source>
</evidence>
<evidence type="ECO:0000256" key="9">
    <source>
        <dbReference type="SAM" id="Phobius"/>
    </source>
</evidence>
<reference evidence="11 12" key="1">
    <citation type="submission" date="2018-08" db="EMBL/GenBank/DDBJ databases">
        <title>Genomic Encyclopedia of Archaeal and Bacterial Type Strains, Phase II (KMG-II): from individual species to whole genera.</title>
        <authorList>
            <person name="Goeker M."/>
        </authorList>
    </citation>
    <scope>NUCLEOTIDE SEQUENCE [LARGE SCALE GENOMIC DNA]</scope>
    <source>
        <strain evidence="11 12">DSM 45791</strain>
    </source>
</reference>
<evidence type="ECO:0000256" key="8">
    <source>
        <dbReference type="ARBA" id="ARBA00023012"/>
    </source>
</evidence>
<dbReference type="Proteomes" id="UP000256269">
    <property type="component" value="Unassembled WGS sequence"/>
</dbReference>
<dbReference type="GO" id="GO:0005524">
    <property type="term" value="F:ATP binding"/>
    <property type="evidence" value="ECO:0007669"/>
    <property type="project" value="UniProtKB-KW"/>
</dbReference>
<feature type="transmembrane region" description="Helical" evidence="9">
    <location>
        <begin position="42"/>
        <end position="60"/>
    </location>
</feature>
<dbReference type="GO" id="GO:0046983">
    <property type="term" value="F:protein dimerization activity"/>
    <property type="evidence" value="ECO:0007669"/>
    <property type="project" value="InterPro"/>
</dbReference>
<dbReference type="SUPFAM" id="SSF55874">
    <property type="entry name" value="ATPase domain of HSP90 chaperone/DNA topoisomerase II/histidine kinase"/>
    <property type="match status" value="1"/>
</dbReference>
<dbReference type="PANTHER" id="PTHR24421">
    <property type="entry name" value="NITRATE/NITRITE SENSOR PROTEIN NARX-RELATED"/>
    <property type="match status" value="1"/>
</dbReference>
<comment type="catalytic activity">
    <reaction evidence="1">
        <text>ATP + protein L-histidine = ADP + protein N-phospho-L-histidine.</text>
        <dbReference type="EC" id="2.7.13.3"/>
    </reaction>
</comment>
<evidence type="ECO:0000256" key="7">
    <source>
        <dbReference type="ARBA" id="ARBA00022840"/>
    </source>
</evidence>
<keyword evidence="5" id="KW-0547">Nucleotide-binding</keyword>
<dbReference type="Pfam" id="PF02518">
    <property type="entry name" value="HATPase_c"/>
    <property type="match status" value="1"/>
</dbReference>
<evidence type="ECO:0000256" key="2">
    <source>
        <dbReference type="ARBA" id="ARBA00012438"/>
    </source>
</evidence>
<dbReference type="CDD" id="cd16917">
    <property type="entry name" value="HATPase_UhpB-NarQ-NarX-like"/>
    <property type="match status" value="1"/>
</dbReference>
<dbReference type="Gene3D" id="1.20.5.1930">
    <property type="match status" value="1"/>
</dbReference>
<comment type="caution">
    <text evidence="11">The sequence shown here is derived from an EMBL/GenBank/DDBJ whole genome shotgun (WGS) entry which is preliminary data.</text>
</comment>
<sequence length="389" mass="41307">MSDVENGYLGWRALARRQWPLATALVLLMLLQMVEWRGLDPGLWWQLPFDLILFVLAVISPRRPFDAALAASITIFASALLVHWLGHVQIGGDIIPLAAGMAMVAIVVRQATRGRAAVGTLALIASNLVAVYLDNDSVPDSAPLELVNVGTVWGVCFAVAIGTGLYFRARDRERRQAESASVAAAQQAERLALARELHDVVAHYVTGIVVHSQAAQAIADQNPEAARQVLPIITASGHEALTAMRRLVGTLRGTEASPTSRDNDELEAQIRRTVEQVGGPVRLEVKLADPVPPELAQSVIRLVQESLTNARKHAAGVSRIDVDVRTDDGAVLVRVADDGTGQHSSPVGGSGGFGLVGMRERVELLGGRFSAGPNGGSGWTVAAELPLGG</sequence>
<proteinExistence type="predicted"/>
<name>A0A3E0HTQ2_9PSEU</name>
<keyword evidence="8" id="KW-0902">Two-component regulatory system</keyword>
<feature type="transmembrane region" description="Helical" evidence="9">
    <location>
        <begin position="90"/>
        <end position="108"/>
    </location>
</feature>
<dbReference type="EC" id="2.7.13.3" evidence="2"/>
<keyword evidence="4" id="KW-0808">Transferase</keyword>
<evidence type="ECO:0000256" key="3">
    <source>
        <dbReference type="ARBA" id="ARBA00022553"/>
    </source>
</evidence>
<feature type="domain" description="Histidine kinase/HSP90-like ATPase" evidence="10">
    <location>
        <begin position="294"/>
        <end position="389"/>
    </location>
</feature>
<feature type="transmembrane region" description="Helical" evidence="9">
    <location>
        <begin position="67"/>
        <end position="84"/>
    </location>
</feature>
<dbReference type="GO" id="GO:0000155">
    <property type="term" value="F:phosphorelay sensor kinase activity"/>
    <property type="evidence" value="ECO:0007669"/>
    <property type="project" value="InterPro"/>
</dbReference>
<dbReference type="Gene3D" id="3.30.565.10">
    <property type="entry name" value="Histidine kinase-like ATPase, C-terminal domain"/>
    <property type="match status" value="1"/>
</dbReference>
<protein>
    <recommendedName>
        <fullName evidence="2">histidine kinase</fullName>
        <ecNumber evidence="2">2.7.13.3</ecNumber>
    </recommendedName>
</protein>
<dbReference type="InterPro" id="IPR011712">
    <property type="entry name" value="Sig_transdc_His_kin_sub3_dim/P"/>
</dbReference>
<evidence type="ECO:0000256" key="4">
    <source>
        <dbReference type="ARBA" id="ARBA00022679"/>
    </source>
</evidence>
<dbReference type="AlphaFoldDB" id="A0A3E0HTQ2"/>
<dbReference type="InterPro" id="IPR050482">
    <property type="entry name" value="Sensor_HK_TwoCompSys"/>
</dbReference>
<feature type="transmembrane region" description="Helical" evidence="9">
    <location>
        <begin position="115"/>
        <end position="134"/>
    </location>
</feature>
<dbReference type="Pfam" id="PF07730">
    <property type="entry name" value="HisKA_3"/>
    <property type="match status" value="1"/>
</dbReference>
<keyword evidence="9" id="KW-1133">Transmembrane helix</keyword>
<keyword evidence="7" id="KW-0067">ATP-binding</keyword>
<dbReference type="PANTHER" id="PTHR24421:SF10">
    <property type="entry name" value="NITRATE_NITRITE SENSOR PROTEIN NARQ"/>
    <property type="match status" value="1"/>
</dbReference>
<feature type="transmembrane region" description="Helical" evidence="9">
    <location>
        <begin position="146"/>
        <end position="167"/>
    </location>
</feature>
<evidence type="ECO:0000259" key="10">
    <source>
        <dbReference type="SMART" id="SM00387"/>
    </source>
</evidence>
<dbReference type="InterPro" id="IPR036890">
    <property type="entry name" value="HATPase_C_sf"/>
</dbReference>
<keyword evidence="9" id="KW-0812">Transmembrane</keyword>
<accession>A0A3E0HTQ2</accession>
<keyword evidence="9" id="KW-0472">Membrane</keyword>
<evidence type="ECO:0000313" key="12">
    <source>
        <dbReference type="Proteomes" id="UP000256269"/>
    </source>
</evidence>
<evidence type="ECO:0000313" key="11">
    <source>
        <dbReference type="EMBL" id="REH49799.1"/>
    </source>
</evidence>
<organism evidence="11 12">
    <name type="scientific">Kutzneria buriramensis</name>
    <dbReference type="NCBI Taxonomy" id="1045776"/>
    <lineage>
        <taxon>Bacteria</taxon>
        <taxon>Bacillati</taxon>
        <taxon>Actinomycetota</taxon>
        <taxon>Actinomycetes</taxon>
        <taxon>Pseudonocardiales</taxon>
        <taxon>Pseudonocardiaceae</taxon>
        <taxon>Kutzneria</taxon>
    </lineage>
</organism>
<gene>
    <name evidence="11" type="ORF">BCF44_10462</name>
</gene>
<keyword evidence="12" id="KW-1185">Reference proteome</keyword>
<dbReference type="InterPro" id="IPR003594">
    <property type="entry name" value="HATPase_dom"/>
</dbReference>
<evidence type="ECO:0000256" key="5">
    <source>
        <dbReference type="ARBA" id="ARBA00022741"/>
    </source>
</evidence>
<keyword evidence="3" id="KW-0597">Phosphoprotein</keyword>
<keyword evidence="6 11" id="KW-0418">Kinase</keyword>
<dbReference type="GO" id="GO:0016020">
    <property type="term" value="C:membrane"/>
    <property type="evidence" value="ECO:0007669"/>
    <property type="project" value="InterPro"/>
</dbReference>